<evidence type="ECO:0008006" key="3">
    <source>
        <dbReference type="Google" id="ProtNLM"/>
    </source>
</evidence>
<dbReference type="SUPFAM" id="SSF53271">
    <property type="entry name" value="PRTase-like"/>
    <property type="match status" value="1"/>
</dbReference>
<keyword evidence="2" id="KW-1185">Reference proteome</keyword>
<sequence length="183" mass="20346">MTDLYAYKDPAVTAEQREKVRGRLYTMLLESLMRHHECLRQGHGLPFSALATVPSTSGRVGPHPLEFMLGMFDPAIRRARVSYIGPTGLDAVARRIFDPSRFRANRNQVGGRHVLLLEDTWVSGGRTQSVAAALKAAGAARVSVVTLGRELKPSYGPTREYLRTHEQRPFDPAICPVTGQRHQ</sequence>
<dbReference type="Proteomes" id="UP001321498">
    <property type="component" value="Chromosome"/>
</dbReference>
<gene>
    <name evidence="1" type="ORF">GCM10025866_13630</name>
</gene>
<protein>
    <recommendedName>
        <fullName evidence="3">Phosphoribosyltransferase domain-containing protein</fullName>
    </recommendedName>
</protein>
<dbReference type="EMBL" id="AP027731">
    <property type="protein sequence ID" value="BDZ45454.1"/>
    <property type="molecule type" value="Genomic_DNA"/>
</dbReference>
<organism evidence="1 2">
    <name type="scientific">Naasia aerilata</name>
    <dbReference type="NCBI Taxonomy" id="1162966"/>
    <lineage>
        <taxon>Bacteria</taxon>
        <taxon>Bacillati</taxon>
        <taxon>Actinomycetota</taxon>
        <taxon>Actinomycetes</taxon>
        <taxon>Micrococcales</taxon>
        <taxon>Microbacteriaceae</taxon>
        <taxon>Naasia</taxon>
    </lineage>
</organism>
<accession>A0ABN6XKI1</accession>
<name>A0ABN6XKI1_9MICO</name>
<proteinExistence type="predicted"/>
<evidence type="ECO:0000313" key="1">
    <source>
        <dbReference type="EMBL" id="BDZ45454.1"/>
    </source>
</evidence>
<dbReference type="Gene3D" id="3.40.50.2020">
    <property type="match status" value="1"/>
</dbReference>
<reference evidence="2" key="1">
    <citation type="journal article" date="2019" name="Int. J. Syst. Evol. Microbiol.">
        <title>The Global Catalogue of Microorganisms (GCM) 10K type strain sequencing project: providing services to taxonomists for standard genome sequencing and annotation.</title>
        <authorList>
            <consortium name="The Broad Institute Genomics Platform"/>
            <consortium name="The Broad Institute Genome Sequencing Center for Infectious Disease"/>
            <person name="Wu L."/>
            <person name="Ma J."/>
        </authorList>
    </citation>
    <scope>NUCLEOTIDE SEQUENCE [LARGE SCALE GENOMIC DNA]</scope>
    <source>
        <strain evidence="2">NBRC 108725</strain>
    </source>
</reference>
<dbReference type="InterPro" id="IPR029057">
    <property type="entry name" value="PRTase-like"/>
</dbReference>
<evidence type="ECO:0000313" key="2">
    <source>
        <dbReference type="Proteomes" id="UP001321498"/>
    </source>
</evidence>